<dbReference type="Gene3D" id="3.30.420.10">
    <property type="entry name" value="Ribonuclease H-like superfamily/Ribonuclease H"/>
    <property type="match status" value="1"/>
</dbReference>
<feature type="region of interest" description="Disordered" evidence="2">
    <location>
        <begin position="583"/>
        <end position="607"/>
    </location>
</feature>
<keyword evidence="1" id="KW-0862">Zinc</keyword>
<dbReference type="InterPro" id="IPR001584">
    <property type="entry name" value="Integrase_cat-core"/>
</dbReference>
<accession>A0AAN9AQN8</accession>
<evidence type="ECO:0000313" key="6">
    <source>
        <dbReference type="EMBL" id="KAK7091150.1"/>
    </source>
</evidence>
<gene>
    <name evidence="6" type="ORF">V1264_008876</name>
</gene>
<dbReference type="PROSITE" id="PS50804">
    <property type="entry name" value="SCAN_BOX"/>
    <property type="match status" value="1"/>
</dbReference>
<dbReference type="Gene3D" id="4.10.60.10">
    <property type="entry name" value="Zinc finger, CCHC-type"/>
    <property type="match status" value="1"/>
</dbReference>
<dbReference type="Gene3D" id="1.10.340.70">
    <property type="match status" value="1"/>
</dbReference>
<organism evidence="6 7">
    <name type="scientific">Littorina saxatilis</name>
    <dbReference type="NCBI Taxonomy" id="31220"/>
    <lineage>
        <taxon>Eukaryota</taxon>
        <taxon>Metazoa</taxon>
        <taxon>Spiralia</taxon>
        <taxon>Lophotrochozoa</taxon>
        <taxon>Mollusca</taxon>
        <taxon>Gastropoda</taxon>
        <taxon>Caenogastropoda</taxon>
        <taxon>Littorinimorpha</taxon>
        <taxon>Littorinoidea</taxon>
        <taxon>Littorinidae</taxon>
        <taxon>Littorina</taxon>
    </lineage>
</organism>
<dbReference type="Pfam" id="PF02023">
    <property type="entry name" value="SCAN"/>
    <property type="match status" value="1"/>
</dbReference>
<dbReference type="InterPro" id="IPR041588">
    <property type="entry name" value="Integrase_H2C2"/>
</dbReference>
<dbReference type="Pfam" id="PF17921">
    <property type="entry name" value="Integrase_H2C2"/>
    <property type="match status" value="1"/>
</dbReference>
<dbReference type="SUPFAM" id="SSF47353">
    <property type="entry name" value="Retrovirus capsid dimerization domain-like"/>
    <property type="match status" value="1"/>
</dbReference>
<dbReference type="Gene3D" id="1.10.4020.10">
    <property type="entry name" value="DNA breaking-rejoining enzymes"/>
    <property type="match status" value="1"/>
</dbReference>
<evidence type="ECO:0000259" key="3">
    <source>
        <dbReference type="PROSITE" id="PS50158"/>
    </source>
</evidence>
<dbReference type="FunFam" id="3.30.420.10:FF:000032">
    <property type="entry name" value="Retrovirus-related Pol polyprotein from transposon 297-like Protein"/>
    <property type="match status" value="1"/>
</dbReference>
<dbReference type="PROSITE" id="PS50158">
    <property type="entry name" value="ZF_CCHC"/>
    <property type="match status" value="1"/>
</dbReference>
<feature type="region of interest" description="Disordered" evidence="2">
    <location>
        <begin position="46"/>
        <end position="154"/>
    </location>
</feature>
<dbReference type="FunFam" id="1.10.340.70:FF:000001">
    <property type="entry name" value="Retrovirus-related Pol polyprotein from transposon gypsy-like Protein"/>
    <property type="match status" value="1"/>
</dbReference>
<dbReference type="InterPro" id="IPR038269">
    <property type="entry name" value="SCAN_sf"/>
</dbReference>
<keyword evidence="7" id="KW-1185">Reference proteome</keyword>
<dbReference type="AlphaFoldDB" id="A0AAN9AQN8"/>
<comment type="caution">
    <text evidence="6">The sequence shown here is derived from an EMBL/GenBank/DDBJ whole genome shotgun (WGS) entry which is preliminary data.</text>
</comment>
<feature type="compositionally biased region" description="Low complexity" evidence="2">
    <location>
        <begin position="349"/>
        <end position="368"/>
    </location>
</feature>
<dbReference type="InterPro" id="IPR012337">
    <property type="entry name" value="RNaseH-like_sf"/>
</dbReference>
<dbReference type="InterPro" id="IPR036397">
    <property type="entry name" value="RNaseH_sf"/>
</dbReference>
<dbReference type="InterPro" id="IPR036875">
    <property type="entry name" value="Znf_CCHC_sf"/>
</dbReference>
<feature type="domain" description="CCHC-type" evidence="3">
    <location>
        <begin position="388"/>
        <end position="401"/>
    </location>
</feature>
<dbReference type="Pfam" id="PF00665">
    <property type="entry name" value="rve"/>
    <property type="match status" value="1"/>
</dbReference>
<dbReference type="PANTHER" id="PTHR46888:SF1">
    <property type="entry name" value="RIBONUCLEASE H"/>
    <property type="match status" value="1"/>
</dbReference>
<dbReference type="PANTHER" id="PTHR46888">
    <property type="entry name" value="ZINC KNUCKLE DOMAINCONTAINING PROTEIN-RELATED"/>
    <property type="match status" value="1"/>
</dbReference>
<dbReference type="GO" id="GO:0003676">
    <property type="term" value="F:nucleic acid binding"/>
    <property type="evidence" value="ECO:0007669"/>
    <property type="project" value="InterPro"/>
</dbReference>
<evidence type="ECO:0000313" key="7">
    <source>
        <dbReference type="Proteomes" id="UP001374579"/>
    </source>
</evidence>
<dbReference type="Proteomes" id="UP001374579">
    <property type="component" value="Unassembled WGS sequence"/>
</dbReference>
<evidence type="ECO:0000256" key="1">
    <source>
        <dbReference type="PROSITE-ProRule" id="PRU00047"/>
    </source>
</evidence>
<evidence type="ECO:0000256" key="2">
    <source>
        <dbReference type="SAM" id="MobiDB-lite"/>
    </source>
</evidence>
<feature type="region of interest" description="Disordered" evidence="2">
    <location>
        <begin position="347"/>
        <end position="384"/>
    </location>
</feature>
<name>A0AAN9AQN8_9CAEN</name>
<protein>
    <recommendedName>
        <fullName evidence="8">Tick transposon</fullName>
    </recommendedName>
</protein>
<dbReference type="InterPro" id="IPR001878">
    <property type="entry name" value="Znf_CCHC"/>
</dbReference>
<dbReference type="GO" id="GO:0015074">
    <property type="term" value="P:DNA integration"/>
    <property type="evidence" value="ECO:0007669"/>
    <property type="project" value="InterPro"/>
</dbReference>
<evidence type="ECO:0000259" key="5">
    <source>
        <dbReference type="PROSITE" id="PS50994"/>
    </source>
</evidence>
<keyword evidence="1" id="KW-0479">Metal-binding</keyword>
<feature type="domain" description="Integrase catalytic" evidence="5">
    <location>
        <begin position="708"/>
        <end position="867"/>
    </location>
</feature>
<evidence type="ECO:0000259" key="4">
    <source>
        <dbReference type="PROSITE" id="PS50804"/>
    </source>
</evidence>
<dbReference type="SUPFAM" id="SSF53098">
    <property type="entry name" value="Ribonuclease H-like"/>
    <property type="match status" value="1"/>
</dbReference>
<evidence type="ECO:0008006" key="8">
    <source>
        <dbReference type="Google" id="ProtNLM"/>
    </source>
</evidence>
<reference evidence="6 7" key="1">
    <citation type="submission" date="2024-02" db="EMBL/GenBank/DDBJ databases">
        <title>Chromosome-scale genome assembly of the rough periwinkle Littorina saxatilis.</title>
        <authorList>
            <person name="De Jode A."/>
            <person name="Faria R."/>
            <person name="Formenti G."/>
            <person name="Sims Y."/>
            <person name="Smith T.P."/>
            <person name="Tracey A."/>
            <person name="Wood J.M.D."/>
            <person name="Zagrodzka Z.B."/>
            <person name="Johannesson K."/>
            <person name="Butlin R.K."/>
            <person name="Leder E.H."/>
        </authorList>
    </citation>
    <scope>NUCLEOTIDE SEQUENCE [LARGE SCALE GENOMIC DNA]</scope>
    <source>
        <strain evidence="6">Snail1</strain>
        <tissue evidence="6">Muscle</tissue>
    </source>
</reference>
<dbReference type="InterPro" id="IPR003309">
    <property type="entry name" value="SCAN_dom"/>
</dbReference>
<keyword evidence="1" id="KW-0863">Zinc-finger</keyword>
<proteinExistence type="predicted"/>
<feature type="domain" description="SCAN box" evidence="4">
    <location>
        <begin position="262"/>
        <end position="336"/>
    </location>
</feature>
<dbReference type="PROSITE" id="PS50994">
    <property type="entry name" value="INTEGRASE"/>
    <property type="match status" value="1"/>
</dbReference>
<feature type="region of interest" description="Disordered" evidence="2">
    <location>
        <begin position="1"/>
        <end position="31"/>
    </location>
</feature>
<dbReference type="EMBL" id="JBAMIC010000022">
    <property type="protein sequence ID" value="KAK7091150.1"/>
    <property type="molecule type" value="Genomic_DNA"/>
</dbReference>
<dbReference type="SUPFAM" id="SSF57756">
    <property type="entry name" value="Retrovirus zinc finger-like domains"/>
    <property type="match status" value="1"/>
</dbReference>
<sequence length="1075" mass="123383">MATGGSPTRRITFETPGSEQPTERDARVRARSVLKRLEVERKEEFERLTRKEERDRQDKKDELDRQERERQAERQAERDRQERKEERDRQEKKDELDRQERERQAERDRQERKDELDRQERERDRQEKKDELERQERQAERDRQERKEKEQADRDLQLELARLQAEKGTLTQASAPTFVADRTRLPTFDDDKDELDDFLRRFERIASDQKWEEATWASRLSTCLKGRALQLYNALDDDEARDYQALKKALLQRFNLTAEAYRRRLRNSKRLSGELSHQFVARLNLYLRRWVEMAEKDWTVNDLADLIVMEQLMSSLRPEVVTFVQEHQPKTTQEAADWIRVHEDAQAISGKSSGSRPGKSGNSGSSGPKDGKDDQGHKGSSSRSDIQCYYCNKRGHVKKDCHRRQADQKGVHFVGSEELRDVTSSCTIPQLCVPCSRKHFQPHCNVYVNGVKGEGLRDTGADMIVVRASLVPAMAYTGDSIRVRMAEASHAYDLNTAVIKVVTPLFTGTIVAVVMDDPPCDLLIGNRVQFVDGVTREVPVYRAPDVISVLTRAQAEREDKPLKPLPAARAALGNVTPALLAKAQDSDPTLATPREHAKSGKVKLSGKHGRSRFLRDKKLLYREFSNQEGTFKQVVVPREFREGVMATAHDSILGGHLGTKKTTDRVWRHFYWPGICTDVRRFCASCDKCQKVVAKGRVRKVPLEKMPLIDEPFRRVAVDIIGPILPASEDGNRYILTMVDYATRYPEAIPLKSIEATRVAEALVTMWSRLGIPSEVLTDRGTQFTGGVMAEAARLLSLEQHFTTPYHAQCNGLVERFNGTLKTMLRKLAQEKPRTWDRYIPALLFAYREVPQESLGFSPFELLYGRQVRGPMAILRQAWTDEEADEEVQTTATYIVELRNRIEETCKLAQENLGRAAQRYARGFDRKARPRSFKIGERVLLLLPVKHNKLQLQWQGPFEVTARVGQNDYRIMMHGKARLYHANLLRAYIERTAYGEKNKDQKNKDKKTEKVAVIRGETRGCSFLRTTFLSGNRPSTSAISSGCKVGKRQTYALGVDSPTVPIHGTRHSRRQQCWS</sequence>
<dbReference type="GO" id="GO:0008270">
    <property type="term" value="F:zinc ion binding"/>
    <property type="evidence" value="ECO:0007669"/>
    <property type="project" value="UniProtKB-KW"/>
</dbReference>